<dbReference type="GO" id="GO:0048284">
    <property type="term" value="P:organelle fusion"/>
    <property type="evidence" value="ECO:0007669"/>
    <property type="project" value="TreeGrafter"/>
</dbReference>
<dbReference type="EC" id="5.2.1.8" evidence="9"/>
<dbReference type="GO" id="GO:0008270">
    <property type="term" value="F:zinc ion binding"/>
    <property type="evidence" value="ECO:0007669"/>
    <property type="project" value="UniProtKB-KW"/>
</dbReference>
<feature type="domain" description="Pep3/Vps18 RING C-terminal" evidence="8">
    <location>
        <begin position="884"/>
        <end position="931"/>
    </location>
</feature>
<dbReference type="PANTHER" id="PTHR23323">
    <property type="entry name" value="VACUOLAR PROTEIN SORTING-ASSOCIATED PROTEIN"/>
    <property type="match status" value="1"/>
</dbReference>
<dbReference type="InterPro" id="IPR007810">
    <property type="entry name" value="Pep3/Vps18_beta-prop"/>
</dbReference>
<keyword evidence="6" id="KW-0175">Coiled coil</keyword>
<evidence type="ECO:0000256" key="4">
    <source>
        <dbReference type="ARBA" id="ARBA00023136"/>
    </source>
</evidence>
<evidence type="ECO:0000259" key="8">
    <source>
        <dbReference type="Pfam" id="PF26148"/>
    </source>
</evidence>
<protein>
    <submittedName>
        <fullName evidence="9">Vacuolar sorting protein, putative</fullName>
        <ecNumber evidence="9">2.4.1.69</ecNumber>
        <ecNumber evidence="9">3.1.11.5</ecNumber>
        <ecNumber evidence="9">5.2.1.8</ecNumber>
    </submittedName>
</protein>
<dbReference type="GO" id="GO:0007033">
    <property type="term" value="P:vacuole organization"/>
    <property type="evidence" value="ECO:0007669"/>
    <property type="project" value="TreeGrafter"/>
</dbReference>
<dbReference type="OMA" id="WIQREKW"/>
<dbReference type="InterPro" id="IPR013083">
    <property type="entry name" value="Znf_RING/FYVE/PHD"/>
</dbReference>
<evidence type="ECO:0000313" key="9">
    <source>
        <dbReference type="EMBL" id="EGR29063.1"/>
    </source>
</evidence>
<evidence type="ECO:0000256" key="1">
    <source>
        <dbReference type="ARBA" id="ARBA00022723"/>
    </source>
</evidence>
<reference evidence="9 10" key="1">
    <citation type="submission" date="2011-07" db="EMBL/GenBank/DDBJ databases">
        <authorList>
            <person name="Coyne R."/>
            <person name="Brami D."/>
            <person name="Johnson J."/>
            <person name="Hostetler J."/>
            <person name="Hannick L."/>
            <person name="Clark T."/>
            <person name="Cassidy-Hanley D."/>
            <person name="Inman J."/>
        </authorList>
    </citation>
    <scope>NUCLEOTIDE SEQUENCE [LARGE SCALE GENOMIC DNA]</scope>
    <source>
        <strain evidence="9 10">G5</strain>
    </source>
</reference>
<keyword evidence="9" id="KW-0808">Transferase</keyword>
<dbReference type="Pfam" id="PF26148">
    <property type="entry name" value="VPS18_RING_C"/>
    <property type="match status" value="1"/>
</dbReference>
<name>G0R0C6_ICHMU</name>
<keyword evidence="3" id="KW-0862">Zinc</keyword>
<dbReference type="Proteomes" id="UP000008983">
    <property type="component" value="Unassembled WGS sequence"/>
</dbReference>
<dbReference type="GO" id="GO:0008107">
    <property type="term" value="F:galactoside 2-alpha-L-fucosyltransferase activity"/>
    <property type="evidence" value="ECO:0007669"/>
    <property type="project" value="UniProtKB-EC"/>
</dbReference>
<evidence type="ECO:0000259" key="7">
    <source>
        <dbReference type="Pfam" id="PF05131"/>
    </source>
</evidence>
<accession>G0R0C6</accession>
<dbReference type="EC" id="3.1.11.5" evidence="9"/>
<proteinExistence type="predicted"/>
<keyword evidence="9" id="KW-0328">Glycosyltransferase</keyword>
<dbReference type="SUPFAM" id="SSF57850">
    <property type="entry name" value="RING/U-box"/>
    <property type="match status" value="1"/>
</dbReference>
<keyword evidence="4" id="KW-0472">Membrane</keyword>
<evidence type="ECO:0000256" key="2">
    <source>
        <dbReference type="ARBA" id="ARBA00022771"/>
    </source>
</evidence>
<evidence type="ECO:0000256" key="6">
    <source>
        <dbReference type="SAM" id="Coils"/>
    </source>
</evidence>
<comment type="subcellular location">
    <subcellularLocation>
        <location evidence="5">Endomembrane system</location>
        <topology evidence="5">Peripheral membrane protein</topology>
        <orientation evidence="5">Cytoplasmic side</orientation>
    </subcellularLocation>
</comment>
<dbReference type="OrthoDB" id="1845386at2759"/>
<dbReference type="GO" id="GO:0003755">
    <property type="term" value="F:peptidyl-prolyl cis-trans isomerase activity"/>
    <property type="evidence" value="ECO:0007669"/>
    <property type="project" value="UniProtKB-EC"/>
</dbReference>
<dbReference type="GO" id="GO:0007032">
    <property type="term" value="P:endosome organization"/>
    <property type="evidence" value="ECO:0007669"/>
    <property type="project" value="TreeGrafter"/>
</dbReference>
<gene>
    <name evidence="9" type="ORF">IMG5_163530</name>
</gene>
<dbReference type="PANTHER" id="PTHR23323:SF26">
    <property type="entry name" value="VACUOLAR PROTEIN SORTING-ASSOCIATED PROTEIN 18 HOMOLOG"/>
    <property type="match status" value="1"/>
</dbReference>
<dbReference type="GO" id="GO:0030897">
    <property type="term" value="C:HOPS complex"/>
    <property type="evidence" value="ECO:0007669"/>
    <property type="project" value="TreeGrafter"/>
</dbReference>
<feature type="coiled-coil region" evidence="6">
    <location>
        <begin position="834"/>
        <end position="875"/>
    </location>
</feature>
<dbReference type="eggNOG" id="KOG2034">
    <property type="taxonomic scope" value="Eukaryota"/>
</dbReference>
<dbReference type="STRING" id="857967.G0R0C6"/>
<organism evidence="9 10">
    <name type="scientific">Ichthyophthirius multifiliis</name>
    <name type="common">White spot disease agent</name>
    <name type="synonym">Ich</name>
    <dbReference type="NCBI Taxonomy" id="5932"/>
    <lineage>
        <taxon>Eukaryota</taxon>
        <taxon>Sar</taxon>
        <taxon>Alveolata</taxon>
        <taxon>Ciliophora</taxon>
        <taxon>Intramacronucleata</taxon>
        <taxon>Oligohymenophorea</taxon>
        <taxon>Hymenostomatida</taxon>
        <taxon>Ophryoglenina</taxon>
        <taxon>Ichthyophthirius</taxon>
    </lineage>
</organism>
<dbReference type="GO" id="GO:0030674">
    <property type="term" value="F:protein-macromolecule adaptor activity"/>
    <property type="evidence" value="ECO:0007669"/>
    <property type="project" value="TreeGrafter"/>
</dbReference>
<dbReference type="GeneID" id="14905158"/>
<keyword evidence="9" id="KW-0413">Isomerase</keyword>
<keyword evidence="10" id="KW-1185">Reference proteome</keyword>
<dbReference type="GO" id="GO:0008854">
    <property type="term" value="F:exodeoxyribonuclease V activity"/>
    <property type="evidence" value="ECO:0007669"/>
    <property type="project" value="UniProtKB-EC"/>
</dbReference>
<evidence type="ECO:0000256" key="5">
    <source>
        <dbReference type="ARBA" id="ARBA00029433"/>
    </source>
</evidence>
<dbReference type="Pfam" id="PF05131">
    <property type="entry name" value="Pep3_Vps18"/>
    <property type="match status" value="1"/>
</dbReference>
<dbReference type="InterPro" id="IPR058919">
    <property type="entry name" value="Pep3/Vps18_RING_C"/>
</dbReference>
<evidence type="ECO:0000256" key="3">
    <source>
        <dbReference type="ARBA" id="ARBA00022833"/>
    </source>
</evidence>
<dbReference type="AlphaFoldDB" id="G0R0C6"/>
<dbReference type="EMBL" id="GL984187">
    <property type="protein sequence ID" value="EGR29063.1"/>
    <property type="molecule type" value="Genomic_DNA"/>
</dbReference>
<dbReference type="EC" id="2.4.1.69" evidence="9"/>
<feature type="domain" description="Pep3/Vps18 beta-propeller" evidence="7">
    <location>
        <begin position="33"/>
        <end position="397"/>
    </location>
</feature>
<dbReference type="GO" id="GO:0006904">
    <property type="term" value="P:vesicle docking involved in exocytosis"/>
    <property type="evidence" value="ECO:0007669"/>
    <property type="project" value="TreeGrafter"/>
</dbReference>
<dbReference type="GO" id="GO:0005768">
    <property type="term" value="C:endosome"/>
    <property type="evidence" value="ECO:0007669"/>
    <property type="project" value="TreeGrafter"/>
</dbReference>
<sequence>MIKQYEEDNLCWENSRNLTEKHGFREEEISSEIFELKTLLIDMQEHENIKKLIISQRQIIIFTASNKIFRQRYDIENQNLEQLQLPQSNQSYNLINMFRNKDNYIQIDNFYLDNTGYHCIFTSLNGINYYFNIIENKIRQNLNKFTKNISCITFYDQFCNENHVQMLIGTYEKELFFFQINRKQNKSEIEIYSFQIDSIQLKNNIQNIFIYTLNQQNNKSYTCVLIANNSAFYYFYDQNPLQQMFKKYEKNKEIVEELPFNSSSSLLMNICYSQKNFRPHSIIYTTGEALVCTNITDYKSEPTDAFLRNINFLSYKKTVEDNYKVEQDSYLIVEQPISIGITEFHYYLLHTDYLTIMSRISHKVVKEYNLQSTLGKVIGMQFDSYSNGFIIYTNKCVKKLAINDEEKNAWFEYLNKNDFQQAYSVCKKYNLDTLEYIAGLYADSLFESQEYQMAAEKYFFSNKSFEEIVLKFISCQQTIECIEEERLIKKIKEDQLKHSYEFIFDYQNQEFLINLTEFQNEENEKVIQQKGINYDDLLQKLKKVTINKSQQVNQLKKSFQQFLQENLNELDEQTVFELMQSHGRIDDCLKFAESVQNYENVIIHYINDQNYEKVLEYLGKINQKDIVMEILYKYCHIFLQYKPKEVIDFLIKNAQDYQFSKLISGLMNIKSSFGYGITFLQHCIDELKIKDKIIHNLYIFFLVRGGVEYKDILIQYIMKYTQDNDKNQKVMFDFDFALRLFERNEIHELVMVLYGLMDYFELAVNLALQNNNIELAKQYALKPISEDLRKKLYLKIAIYMIKNNKSQEILDNDLLKIEDLLPYFNEFDQIDFLKEQICKNLEEYNNQIEELKDDMNNYNNMSENLKKEIRLYNQKFIYIKDEINCKLCFENIIEQDHYVFPCLHAFHRTCLVKQIKNDTFTFQYKQKIIMLEDYLQKINLTIKNKQKEIILAFKQNNNDNDNYTFKKIFKSLSGAFQLKKANNKNEVVLQQQLMNVLTNEDKMEFEKNQQIIDNLLSRECYYCGIESVERAFSLFNNQEQQSWNF</sequence>
<dbReference type="Gene3D" id="3.30.40.10">
    <property type="entry name" value="Zinc/RING finger domain, C3HC4 (zinc finger)"/>
    <property type="match status" value="1"/>
</dbReference>
<keyword evidence="2" id="KW-0863">Zinc-finger</keyword>
<evidence type="ECO:0000313" key="10">
    <source>
        <dbReference type="Proteomes" id="UP000008983"/>
    </source>
</evidence>
<dbReference type="InParanoid" id="G0R0C6"/>
<keyword evidence="1" id="KW-0479">Metal-binding</keyword>
<dbReference type="RefSeq" id="XP_004030299.1">
    <property type="nucleotide sequence ID" value="XM_004030251.1"/>
</dbReference>
<keyword evidence="9" id="KW-0378">Hydrolase</keyword>